<sequence>MTLLTASKKSFSVTVFLLARIAYIPASVHTLLMSAPGTKRTNRMLRSLFVSAYILSTIHFSCDAASSTSV</sequence>
<reference evidence="2" key="1">
    <citation type="submission" date="2015-12" db="EMBL/GenBank/DDBJ databases">
        <title>Gene expression during late stages of embryo sac development: a critical building block for successful pollen-pistil interactions.</title>
        <authorList>
            <person name="Liu Y."/>
            <person name="Joly V."/>
            <person name="Sabar M."/>
            <person name="Matton D.P."/>
        </authorList>
    </citation>
    <scope>NUCLEOTIDE SEQUENCE</scope>
</reference>
<protein>
    <submittedName>
        <fullName evidence="2">Putative ovule protein</fullName>
    </submittedName>
</protein>
<keyword evidence="1" id="KW-1133">Transmembrane helix</keyword>
<feature type="transmembrane region" description="Helical" evidence="1">
    <location>
        <begin position="44"/>
        <end position="61"/>
    </location>
</feature>
<evidence type="ECO:0000313" key="2">
    <source>
        <dbReference type="EMBL" id="JAP23791.1"/>
    </source>
</evidence>
<keyword evidence="1" id="KW-0472">Membrane</keyword>
<keyword evidence="1" id="KW-0812">Transmembrane</keyword>
<dbReference type="EMBL" id="GEDG01015092">
    <property type="protein sequence ID" value="JAP23791.1"/>
    <property type="molecule type" value="Transcribed_RNA"/>
</dbReference>
<evidence type="ECO:0000256" key="1">
    <source>
        <dbReference type="SAM" id="Phobius"/>
    </source>
</evidence>
<name>A0A0V0HTY5_SOLCH</name>
<proteinExistence type="predicted"/>
<organism evidence="2">
    <name type="scientific">Solanum chacoense</name>
    <name type="common">Chaco potato</name>
    <dbReference type="NCBI Taxonomy" id="4108"/>
    <lineage>
        <taxon>Eukaryota</taxon>
        <taxon>Viridiplantae</taxon>
        <taxon>Streptophyta</taxon>
        <taxon>Embryophyta</taxon>
        <taxon>Tracheophyta</taxon>
        <taxon>Spermatophyta</taxon>
        <taxon>Magnoliopsida</taxon>
        <taxon>eudicotyledons</taxon>
        <taxon>Gunneridae</taxon>
        <taxon>Pentapetalae</taxon>
        <taxon>asterids</taxon>
        <taxon>lamiids</taxon>
        <taxon>Solanales</taxon>
        <taxon>Solanaceae</taxon>
        <taxon>Solanoideae</taxon>
        <taxon>Solaneae</taxon>
        <taxon>Solanum</taxon>
    </lineage>
</organism>
<feature type="transmembrane region" description="Helical" evidence="1">
    <location>
        <begin position="12"/>
        <end position="32"/>
    </location>
</feature>
<accession>A0A0V0HTY5</accession>
<dbReference type="AlphaFoldDB" id="A0A0V0HTY5"/>